<dbReference type="InterPro" id="IPR029063">
    <property type="entry name" value="SAM-dependent_MTases_sf"/>
</dbReference>
<evidence type="ECO:0000259" key="1">
    <source>
        <dbReference type="Pfam" id="PF00891"/>
    </source>
</evidence>
<dbReference type="Gene3D" id="3.40.50.150">
    <property type="entry name" value="Vaccinia Virus protein VP39"/>
    <property type="match status" value="1"/>
</dbReference>
<dbReference type="OrthoDB" id="2410195at2759"/>
<evidence type="ECO:0000313" key="2">
    <source>
        <dbReference type="EMBL" id="KAF5386576.1"/>
    </source>
</evidence>
<reference evidence="2 3" key="1">
    <citation type="journal article" date="2020" name="ISME J.">
        <title>Uncovering the hidden diversity of litter-decomposition mechanisms in mushroom-forming fungi.</title>
        <authorList>
            <person name="Floudas D."/>
            <person name="Bentzer J."/>
            <person name="Ahren D."/>
            <person name="Johansson T."/>
            <person name="Persson P."/>
            <person name="Tunlid A."/>
        </authorList>
    </citation>
    <scope>NUCLEOTIDE SEQUENCE [LARGE SCALE GENOMIC DNA]</scope>
    <source>
        <strain evidence="2 3">CBS 661.87</strain>
    </source>
</reference>
<accession>A0A8H5HNY9</accession>
<gene>
    <name evidence="2" type="ORF">D9615_002144</name>
</gene>
<sequence length="132" mass="14458">MHRRLTQPSTGSHRESGSTYFIPLRSSPLETCCLTRAVVRAAFFNSQPTKRGVSVFLLKQVIHDWSDEYCVKFLTQLRAAAQPNTKLIISTASSPSPAATQAQSLVRPPAPLLLANYGAVDEMAYNADIAVH</sequence>
<dbReference type="InterPro" id="IPR001077">
    <property type="entry name" value="COMT_C"/>
</dbReference>
<proteinExistence type="predicted"/>
<protein>
    <recommendedName>
        <fullName evidence="1">O-methyltransferase C-terminal domain-containing protein</fullName>
    </recommendedName>
</protein>
<dbReference type="AlphaFoldDB" id="A0A8H5HNY9"/>
<comment type="caution">
    <text evidence="2">The sequence shown here is derived from an EMBL/GenBank/DDBJ whole genome shotgun (WGS) entry which is preliminary data.</text>
</comment>
<name>A0A8H5HNY9_9AGAR</name>
<evidence type="ECO:0000313" key="3">
    <source>
        <dbReference type="Proteomes" id="UP000565441"/>
    </source>
</evidence>
<dbReference type="SUPFAM" id="SSF53335">
    <property type="entry name" value="S-adenosyl-L-methionine-dependent methyltransferases"/>
    <property type="match status" value="1"/>
</dbReference>
<dbReference type="GO" id="GO:0008171">
    <property type="term" value="F:O-methyltransferase activity"/>
    <property type="evidence" value="ECO:0007669"/>
    <property type="project" value="InterPro"/>
</dbReference>
<feature type="domain" description="O-methyltransferase C-terminal" evidence="1">
    <location>
        <begin position="54"/>
        <end position="93"/>
    </location>
</feature>
<dbReference type="EMBL" id="JAACJP010000002">
    <property type="protein sequence ID" value="KAF5386576.1"/>
    <property type="molecule type" value="Genomic_DNA"/>
</dbReference>
<dbReference type="Pfam" id="PF00891">
    <property type="entry name" value="Methyltransf_2"/>
    <property type="match status" value="1"/>
</dbReference>
<dbReference type="Proteomes" id="UP000565441">
    <property type="component" value="Unassembled WGS sequence"/>
</dbReference>
<keyword evidence="3" id="KW-1185">Reference proteome</keyword>
<organism evidence="2 3">
    <name type="scientific">Tricholomella constricta</name>
    <dbReference type="NCBI Taxonomy" id="117010"/>
    <lineage>
        <taxon>Eukaryota</taxon>
        <taxon>Fungi</taxon>
        <taxon>Dikarya</taxon>
        <taxon>Basidiomycota</taxon>
        <taxon>Agaricomycotina</taxon>
        <taxon>Agaricomycetes</taxon>
        <taxon>Agaricomycetidae</taxon>
        <taxon>Agaricales</taxon>
        <taxon>Tricholomatineae</taxon>
        <taxon>Lyophyllaceae</taxon>
        <taxon>Tricholomella</taxon>
    </lineage>
</organism>